<organism evidence="1">
    <name type="scientific">Spodoptera frugiperda</name>
    <name type="common">Fall armyworm</name>
    <dbReference type="NCBI Taxonomy" id="7108"/>
    <lineage>
        <taxon>Eukaryota</taxon>
        <taxon>Metazoa</taxon>
        <taxon>Ecdysozoa</taxon>
        <taxon>Arthropoda</taxon>
        <taxon>Hexapoda</taxon>
        <taxon>Insecta</taxon>
        <taxon>Pterygota</taxon>
        <taxon>Neoptera</taxon>
        <taxon>Endopterygota</taxon>
        <taxon>Lepidoptera</taxon>
        <taxon>Glossata</taxon>
        <taxon>Ditrysia</taxon>
        <taxon>Noctuoidea</taxon>
        <taxon>Noctuidae</taxon>
        <taxon>Amphipyrinae</taxon>
        <taxon>Spodoptera</taxon>
    </lineage>
</organism>
<proteinExistence type="predicted"/>
<name>A0A2H1VR94_SPOFR</name>
<accession>A0A2H1VR94</accession>
<sequence length="104" mass="11518">MSDDCSSTPACIRHPLAFVKFFALIAENDSFKVFCLTFGAKCAELQGECVQKCENWVLKVRAGEARGSVRFFLSKNHLITTPVLQAGVPNNHRTADDIIKIDTD</sequence>
<dbReference type="EMBL" id="ODYU01003681">
    <property type="protein sequence ID" value="SOQ42754.1"/>
    <property type="molecule type" value="Genomic_DNA"/>
</dbReference>
<reference evidence="1" key="1">
    <citation type="submission" date="2016-07" db="EMBL/GenBank/DDBJ databases">
        <authorList>
            <person name="Bretaudeau A."/>
        </authorList>
    </citation>
    <scope>NUCLEOTIDE SEQUENCE</scope>
    <source>
        <strain evidence="1">Rice</strain>
        <tissue evidence="1">Whole body</tissue>
    </source>
</reference>
<gene>
    <name evidence="1" type="ORF">SFRICE_022987</name>
</gene>
<protein>
    <submittedName>
        <fullName evidence="1">SFRICE_022987</fullName>
    </submittedName>
</protein>
<dbReference type="AlphaFoldDB" id="A0A2H1VR94"/>
<evidence type="ECO:0000313" key="1">
    <source>
        <dbReference type="EMBL" id="SOQ42754.1"/>
    </source>
</evidence>